<dbReference type="InterPro" id="IPR036259">
    <property type="entry name" value="MFS_trans_sf"/>
</dbReference>
<keyword evidence="5 7" id="KW-1133">Transmembrane helix</keyword>
<feature type="transmembrane region" description="Helical" evidence="7">
    <location>
        <begin position="342"/>
        <end position="363"/>
    </location>
</feature>
<sequence length="496" mass="50954">MTDAATAAMPAPHDPATGDRSRWIALYVLCTGVLMIVLDSTIVNVALPSIQDDLGFSQSGLAWVVNAYLIAFGGLLLLAGRLGDLLGRRRVFLAGLAIFTLASLACALSPAQGVLVGARFIQGIGGALTSSVVLGMIVTMFPDPREQAKAIGVFGFVAAGGGALGLIVGGVLTDAISWHWIFLVNLPIGAATGYLARRLVHEDAGLGLAEGADVPGTVLIVSGLMLFVFTILQVEQQGWGSARTLGSLAVAFALLGGFVARQSHATNPLMPLRLFRSRNVSGANLVMIFTVAGLFTQFFLGALYMQRVLDYNPLQVGLAFFPSTAVVAFLSLRTSERLVMRFGARGVLIPTLVCLVGGLLLFARTPADGSFVVDILPATMLTGIGAGLAFPPLMTLAMSGATPSDSGLASGLINTTVQVGGAVGLALLATLAAERTSRLKDDGVVEKLALNSGYHLGYVVGAGLVGVALLVAIFVLQAAPAYGHAPAGAEAEAAGA</sequence>
<feature type="transmembrane region" description="Helical" evidence="7">
    <location>
        <begin position="24"/>
        <end position="47"/>
    </location>
</feature>
<dbReference type="Gene3D" id="1.20.1250.20">
    <property type="entry name" value="MFS general substrate transporter like domains"/>
    <property type="match status" value="1"/>
</dbReference>
<evidence type="ECO:0000256" key="5">
    <source>
        <dbReference type="ARBA" id="ARBA00022989"/>
    </source>
</evidence>
<feature type="transmembrane region" description="Helical" evidence="7">
    <location>
        <begin position="408"/>
        <end position="433"/>
    </location>
</feature>
<evidence type="ECO:0000256" key="7">
    <source>
        <dbReference type="SAM" id="Phobius"/>
    </source>
</evidence>
<evidence type="ECO:0000256" key="3">
    <source>
        <dbReference type="ARBA" id="ARBA00022475"/>
    </source>
</evidence>
<feature type="transmembrane region" description="Helical" evidence="7">
    <location>
        <begin position="178"/>
        <end position="196"/>
    </location>
</feature>
<evidence type="ECO:0000256" key="6">
    <source>
        <dbReference type="ARBA" id="ARBA00023136"/>
    </source>
</evidence>
<dbReference type="Gene3D" id="1.20.1720.10">
    <property type="entry name" value="Multidrug resistance protein D"/>
    <property type="match status" value="1"/>
</dbReference>
<evidence type="ECO:0000313" key="10">
    <source>
        <dbReference type="Proteomes" id="UP001056035"/>
    </source>
</evidence>
<dbReference type="RefSeq" id="WP_254571128.1">
    <property type="nucleotide sequence ID" value="NZ_CP098502.1"/>
</dbReference>
<feature type="transmembrane region" description="Helical" evidence="7">
    <location>
        <begin position="153"/>
        <end position="172"/>
    </location>
</feature>
<keyword evidence="4 7" id="KW-0812">Transmembrane</keyword>
<evidence type="ECO:0000259" key="8">
    <source>
        <dbReference type="PROSITE" id="PS50850"/>
    </source>
</evidence>
<dbReference type="Pfam" id="PF07690">
    <property type="entry name" value="MFS_1"/>
    <property type="match status" value="1"/>
</dbReference>
<organism evidence="9 10">
    <name type="scientific">Paraconexibacter antarcticus</name>
    <dbReference type="NCBI Taxonomy" id="2949664"/>
    <lineage>
        <taxon>Bacteria</taxon>
        <taxon>Bacillati</taxon>
        <taxon>Actinomycetota</taxon>
        <taxon>Thermoleophilia</taxon>
        <taxon>Solirubrobacterales</taxon>
        <taxon>Paraconexibacteraceae</taxon>
        <taxon>Paraconexibacter</taxon>
    </lineage>
</organism>
<feature type="transmembrane region" description="Helical" evidence="7">
    <location>
        <begin position="217"/>
        <end position="234"/>
    </location>
</feature>
<feature type="domain" description="Major facilitator superfamily (MFS) profile" evidence="8">
    <location>
        <begin position="25"/>
        <end position="480"/>
    </location>
</feature>
<proteinExistence type="predicted"/>
<dbReference type="CDD" id="cd17321">
    <property type="entry name" value="MFS_MMR_MDR_like"/>
    <property type="match status" value="1"/>
</dbReference>
<evidence type="ECO:0000313" key="9">
    <source>
        <dbReference type="EMBL" id="UTI64426.1"/>
    </source>
</evidence>
<dbReference type="InterPro" id="IPR011701">
    <property type="entry name" value="MFS"/>
</dbReference>
<dbReference type="EMBL" id="CP098502">
    <property type="protein sequence ID" value="UTI64426.1"/>
    <property type="molecule type" value="Genomic_DNA"/>
</dbReference>
<dbReference type="InterPro" id="IPR004638">
    <property type="entry name" value="EmrB-like"/>
</dbReference>
<dbReference type="SUPFAM" id="SSF103473">
    <property type="entry name" value="MFS general substrate transporter"/>
    <property type="match status" value="1"/>
</dbReference>
<gene>
    <name evidence="9" type="ORF">NBH00_24195</name>
</gene>
<evidence type="ECO:0000256" key="1">
    <source>
        <dbReference type="ARBA" id="ARBA00004651"/>
    </source>
</evidence>
<feature type="transmembrane region" description="Helical" evidence="7">
    <location>
        <begin position="453"/>
        <end position="476"/>
    </location>
</feature>
<comment type="subcellular location">
    <subcellularLocation>
        <location evidence="1">Cell membrane</location>
        <topology evidence="1">Multi-pass membrane protein</topology>
    </subcellularLocation>
</comment>
<feature type="transmembrane region" description="Helical" evidence="7">
    <location>
        <begin position="120"/>
        <end position="141"/>
    </location>
</feature>
<protein>
    <submittedName>
        <fullName evidence="9">DHA2 family efflux MFS transporter permease subunit</fullName>
    </submittedName>
</protein>
<keyword evidence="6 7" id="KW-0472">Membrane</keyword>
<feature type="transmembrane region" description="Helical" evidence="7">
    <location>
        <begin position="240"/>
        <end position="260"/>
    </location>
</feature>
<keyword evidence="10" id="KW-1185">Reference proteome</keyword>
<dbReference type="Proteomes" id="UP001056035">
    <property type="component" value="Chromosome"/>
</dbReference>
<feature type="transmembrane region" description="Helical" evidence="7">
    <location>
        <begin position="91"/>
        <end position="114"/>
    </location>
</feature>
<feature type="transmembrane region" description="Helical" evidence="7">
    <location>
        <begin position="375"/>
        <end position="396"/>
    </location>
</feature>
<dbReference type="NCBIfam" id="TIGR00711">
    <property type="entry name" value="efflux_EmrB"/>
    <property type="match status" value="1"/>
</dbReference>
<feature type="transmembrane region" description="Helical" evidence="7">
    <location>
        <begin position="59"/>
        <end position="79"/>
    </location>
</feature>
<dbReference type="InterPro" id="IPR020846">
    <property type="entry name" value="MFS_dom"/>
</dbReference>
<feature type="transmembrane region" description="Helical" evidence="7">
    <location>
        <begin position="281"/>
        <end position="305"/>
    </location>
</feature>
<name>A0ABY5DTX5_9ACTN</name>
<dbReference type="PROSITE" id="PS50850">
    <property type="entry name" value="MFS"/>
    <property type="match status" value="1"/>
</dbReference>
<dbReference type="PRINTS" id="PR01036">
    <property type="entry name" value="TCRTETB"/>
</dbReference>
<reference evidence="9 10" key="1">
    <citation type="submission" date="2022-06" db="EMBL/GenBank/DDBJ databases">
        <title>Paraconexibacter antarcticus.</title>
        <authorList>
            <person name="Kim C.S."/>
        </authorList>
    </citation>
    <scope>NUCLEOTIDE SEQUENCE [LARGE SCALE GENOMIC DNA]</scope>
    <source>
        <strain evidence="9 10">02-257</strain>
    </source>
</reference>
<keyword evidence="2" id="KW-0813">Transport</keyword>
<keyword evidence="3" id="KW-1003">Cell membrane</keyword>
<evidence type="ECO:0000256" key="4">
    <source>
        <dbReference type="ARBA" id="ARBA00022692"/>
    </source>
</evidence>
<accession>A0ABY5DTX5</accession>
<evidence type="ECO:0000256" key="2">
    <source>
        <dbReference type="ARBA" id="ARBA00022448"/>
    </source>
</evidence>
<feature type="transmembrane region" description="Helical" evidence="7">
    <location>
        <begin position="311"/>
        <end position="330"/>
    </location>
</feature>
<dbReference type="PANTHER" id="PTHR42718:SF46">
    <property type="entry name" value="BLR6921 PROTEIN"/>
    <property type="match status" value="1"/>
</dbReference>
<dbReference type="PANTHER" id="PTHR42718">
    <property type="entry name" value="MAJOR FACILITATOR SUPERFAMILY MULTIDRUG TRANSPORTER MFSC"/>
    <property type="match status" value="1"/>
</dbReference>